<feature type="transmembrane region" description="Helical" evidence="1">
    <location>
        <begin position="148"/>
        <end position="170"/>
    </location>
</feature>
<feature type="transmembrane region" description="Helical" evidence="1">
    <location>
        <begin position="333"/>
        <end position="358"/>
    </location>
</feature>
<dbReference type="EMBL" id="SBII01000008">
    <property type="protein sequence ID" value="RWW99738.1"/>
    <property type="molecule type" value="Genomic_DNA"/>
</dbReference>
<evidence type="ECO:0000256" key="2">
    <source>
        <dbReference type="SAM" id="SignalP"/>
    </source>
</evidence>
<protein>
    <recommendedName>
        <fullName evidence="5">Protein BatD</fullName>
    </recommendedName>
</protein>
<name>A0A3S3TZY0_9FLAO</name>
<keyword evidence="4" id="KW-1185">Reference proteome</keyword>
<keyword evidence="1" id="KW-0472">Membrane</keyword>
<dbReference type="OrthoDB" id="9807384at2"/>
<evidence type="ECO:0000256" key="1">
    <source>
        <dbReference type="SAM" id="Phobius"/>
    </source>
</evidence>
<evidence type="ECO:0000313" key="4">
    <source>
        <dbReference type="Proteomes" id="UP000287527"/>
    </source>
</evidence>
<evidence type="ECO:0008006" key="5">
    <source>
        <dbReference type="Google" id="ProtNLM"/>
    </source>
</evidence>
<evidence type="ECO:0000313" key="3">
    <source>
        <dbReference type="EMBL" id="RWW99738.1"/>
    </source>
</evidence>
<keyword evidence="1" id="KW-0812">Transmembrane</keyword>
<keyword evidence="2" id="KW-0732">Signal</keyword>
<sequence>MIRTKLYTVLFLLAAITVFGQNKQVQASIDSTKIRIGSQFNLTLKAKVDTSARVNFPEGKTFGSLEVLQSYPIDTIKDGAMYELVKKYGLTQFDSGRYVIPSLPVIINNKSIRTDSLLVEVRNIEVDTLKQKMFDIKPVLEAKSDTAFWYWLLAILAGLGVAAYGVWWYLKKRKKPAPKAAKEVFVSPIEKATIELQNLEKKELLQKGAVKDYYSELTNIARTYIEEAIHVPAMESTTSELIEAMQMAVRKKRMNLTQDTFEQLEKILRTADMVKFAKSRPLDFEIAEDRSRIEKTIVVIDKSIPEEKEEDDLHTHLWLEAQRKKKEKKRRNLIIGGSIAAVLIAIISTVGIFGMSYLKDNILGHPTKELLEGEWVKSEYGNPGVIIETPKVLKRADVNAMVGKEALASIKDINMFLYGSMFDKFYVLVSTTTFKEPADVDLNATLESTLKAMEAKGASNVLVKSEEFNTDKGITGLRAYGNLSMPDPITKKPTRAYYEILFFKQAQGLQQVMIQHEEGDEYAMQILERVKKSVELKVN</sequence>
<gene>
    <name evidence="3" type="ORF">EPI11_12365</name>
</gene>
<feature type="signal peptide" evidence="2">
    <location>
        <begin position="1"/>
        <end position="20"/>
    </location>
</feature>
<feature type="chain" id="PRO_5018552661" description="Protein BatD" evidence="2">
    <location>
        <begin position="21"/>
        <end position="539"/>
    </location>
</feature>
<keyword evidence="1" id="KW-1133">Transmembrane helix</keyword>
<proteinExistence type="predicted"/>
<organism evidence="3 4">
    <name type="scientific">Flavobacterium cerinum</name>
    <dbReference type="NCBI Taxonomy" id="2502784"/>
    <lineage>
        <taxon>Bacteria</taxon>
        <taxon>Pseudomonadati</taxon>
        <taxon>Bacteroidota</taxon>
        <taxon>Flavobacteriia</taxon>
        <taxon>Flavobacteriales</taxon>
        <taxon>Flavobacteriaceae</taxon>
        <taxon>Flavobacterium</taxon>
    </lineage>
</organism>
<reference evidence="3 4" key="1">
    <citation type="submission" date="2019-01" db="EMBL/GenBank/DDBJ databases">
        <title>Flavobacterium sp. nov.,isolated from freshwater.</title>
        <authorList>
            <person name="Zhang R."/>
            <person name="Du Z.-J."/>
        </authorList>
    </citation>
    <scope>NUCLEOTIDE SEQUENCE [LARGE SCALE GENOMIC DNA]</scope>
    <source>
        <strain evidence="3 4">1E403</strain>
    </source>
</reference>
<comment type="caution">
    <text evidence="3">The sequence shown here is derived from an EMBL/GenBank/DDBJ whole genome shotgun (WGS) entry which is preliminary data.</text>
</comment>
<dbReference type="AlphaFoldDB" id="A0A3S3TZY0"/>
<accession>A0A3S3TZY0</accession>
<dbReference type="Proteomes" id="UP000287527">
    <property type="component" value="Unassembled WGS sequence"/>
</dbReference>